<reference evidence="1 2" key="1">
    <citation type="submission" date="2023-06" db="EMBL/GenBank/DDBJ databases">
        <title>Alkalimonas sp., MEB004 an alkaliphilic bacterium isolated from Lonar Lake, India.</title>
        <authorList>
            <person name="Joshi A."/>
            <person name="Thite S."/>
        </authorList>
    </citation>
    <scope>NUCLEOTIDE SEQUENCE [LARGE SCALE GENOMIC DNA]</scope>
    <source>
        <strain evidence="1 2">MEB004</strain>
    </source>
</reference>
<dbReference type="EMBL" id="JAUGZK010000003">
    <property type="protein sequence ID" value="MEE2023568.1"/>
    <property type="molecule type" value="Genomic_DNA"/>
</dbReference>
<comment type="caution">
    <text evidence="1">The sequence shown here is derived from an EMBL/GenBank/DDBJ whole genome shotgun (WGS) entry which is preliminary data.</text>
</comment>
<proteinExistence type="predicted"/>
<protein>
    <submittedName>
        <fullName evidence="1">Uncharacterized protein</fullName>
    </submittedName>
</protein>
<dbReference type="RefSeq" id="WP_330086923.1">
    <property type="nucleotide sequence ID" value="NZ_JAUGZK010000003.1"/>
</dbReference>
<organism evidence="1 2">
    <name type="scientific">Alkalimonas mucilaginosa</name>
    <dbReference type="NCBI Taxonomy" id="3057676"/>
    <lineage>
        <taxon>Bacteria</taxon>
        <taxon>Pseudomonadati</taxon>
        <taxon>Pseudomonadota</taxon>
        <taxon>Gammaproteobacteria</taxon>
        <taxon>Alkalimonas</taxon>
    </lineage>
</organism>
<name>A0ABU7JDY1_9GAMM</name>
<accession>A0ABU7JDY1</accession>
<evidence type="ECO:0000313" key="2">
    <source>
        <dbReference type="Proteomes" id="UP001339167"/>
    </source>
</evidence>
<keyword evidence="2" id="KW-1185">Reference proteome</keyword>
<evidence type="ECO:0000313" key="1">
    <source>
        <dbReference type="EMBL" id="MEE2023568.1"/>
    </source>
</evidence>
<dbReference type="Proteomes" id="UP001339167">
    <property type="component" value="Unassembled WGS sequence"/>
</dbReference>
<gene>
    <name evidence="1" type="ORF">QWF21_04860</name>
</gene>
<sequence>MKSEEYEKIFANAFIWQKVANKVNKEISYQNAKWGVDHVRSQTVEGHLLVLRKKLQDAEDGWMKNLSGRNSVESELIQVVAVAMQALVNIEIKRLNKDGAA</sequence>